<comment type="caution">
    <text evidence="1">The sequence shown here is derived from an EMBL/GenBank/DDBJ whole genome shotgun (WGS) entry which is preliminary data.</text>
</comment>
<dbReference type="EMBL" id="CAJVPT010012905">
    <property type="protein sequence ID" value="CAG8591468.1"/>
    <property type="molecule type" value="Genomic_DNA"/>
</dbReference>
<evidence type="ECO:0000313" key="2">
    <source>
        <dbReference type="Proteomes" id="UP000789525"/>
    </source>
</evidence>
<proteinExistence type="predicted"/>
<sequence>MTREIKTDEALEDQGIHNRQLVVHLSCFNKPLTKVLGSIRPLRQEDWTRHTGACNNEGEEKEHVRIVVYPMNRVFVIRNGAKAVLVESFSANLSGWEKAKIPTRAKIALFTLRFWPRPLPSENNTSKQHLRRTEPQRTTMSYQDSILSRFDSLKEQAKDAIWALAGCACKPAATVKVNGRKYKIVRALGEGGFSFVYLAQDETTGREFALKKIRVHNSEGVKGAMREIEAYRRFKLVSYSIRRKRNVADLP</sequence>
<dbReference type="Proteomes" id="UP000789525">
    <property type="component" value="Unassembled WGS sequence"/>
</dbReference>
<reference evidence="1" key="1">
    <citation type="submission" date="2021-06" db="EMBL/GenBank/DDBJ databases">
        <authorList>
            <person name="Kallberg Y."/>
            <person name="Tangrot J."/>
            <person name="Rosling A."/>
        </authorList>
    </citation>
    <scope>NUCLEOTIDE SEQUENCE</scope>
    <source>
        <strain evidence="1">CL356</strain>
    </source>
</reference>
<accession>A0ACA9MK88</accession>
<protein>
    <submittedName>
        <fullName evidence="1">1804_t:CDS:1</fullName>
    </submittedName>
</protein>
<evidence type="ECO:0000313" key="1">
    <source>
        <dbReference type="EMBL" id="CAG8591468.1"/>
    </source>
</evidence>
<organism evidence="1 2">
    <name type="scientific">Acaulospora colombiana</name>
    <dbReference type="NCBI Taxonomy" id="27376"/>
    <lineage>
        <taxon>Eukaryota</taxon>
        <taxon>Fungi</taxon>
        <taxon>Fungi incertae sedis</taxon>
        <taxon>Mucoromycota</taxon>
        <taxon>Glomeromycotina</taxon>
        <taxon>Glomeromycetes</taxon>
        <taxon>Diversisporales</taxon>
        <taxon>Acaulosporaceae</taxon>
        <taxon>Acaulospora</taxon>
    </lineage>
</organism>
<name>A0ACA9MK88_9GLOM</name>
<keyword evidence="2" id="KW-1185">Reference proteome</keyword>
<gene>
    <name evidence="1" type="ORF">ACOLOM_LOCUS6338</name>
</gene>